<protein>
    <submittedName>
        <fullName evidence="3">Fucose 4-O-acetylase</fullName>
    </submittedName>
</protein>
<dbReference type="InterPro" id="IPR052734">
    <property type="entry name" value="Nod_factor_acetyltransferase"/>
</dbReference>
<feature type="transmembrane region" description="Helical" evidence="1">
    <location>
        <begin position="287"/>
        <end position="307"/>
    </location>
</feature>
<evidence type="ECO:0000313" key="3">
    <source>
        <dbReference type="EMBL" id="SHK08026.1"/>
    </source>
</evidence>
<dbReference type="PANTHER" id="PTHR37312">
    <property type="entry name" value="MEMBRANE-BOUND ACYLTRANSFERASE YKRP-RELATED"/>
    <property type="match status" value="1"/>
</dbReference>
<dbReference type="AlphaFoldDB" id="A0A1M6PJA9"/>
<feature type="transmembrane region" description="Helical" evidence="1">
    <location>
        <begin position="41"/>
        <end position="60"/>
    </location>
</feature>
<dbReference type="EMBL" id="FRAD01000013">
    <property type="protein sequence ID" value="SHK08026.1"/>
    <property type="molecule type" value="Genomic_DNA"/>
</dbReference>
<feature type="transmembrane region" description="Helical" evidence="1">
    <location>
        <begin position="319"/>
        <end position="340"/>
    </location>
</feature>
<dbReference type="GO" id="GO:0016747">
    <property type="term" value="F:acyltransferase activity, transferring groups other than amino-acyl groups"/>
    <property type="evidence" value="ECO:0007669"/>
    <property type="project" value="InterPro"/>
</dbReference>
<feature type="domain" description="Acyltransferase 3" evidence="2">
    <location>
        <begin position="14"/>
        <end position="324"/>
    </location>
</feature>
<name>A0A1M6PJA9_9CLOT</name>
<dbReference type="Pfam" id="PF01757">
    <property type="entry name" value="Acyl_transf_3"/>
    <property type="match status" value="1"/>
</dbReference>
<keyword evidence="1" id="KW-0812">Transmembrane</keyword>
<feature type="transmembrane region" description="Helical" evidence="1">
    <location>
        <begin position="12"/>
        <end position="29"/>
    </location>
</feature>
<feature type="transmembrane region" description="Helical" evidence="1">
    <location>
        <begin position="256"/>
        <end position="275"/>
    </location>
</feature>
<dbReference type="STRING" id="1121331.SAMN02745248_01723"/>
<gene>
    <name evidence="3" type="ORF">SAMN02745248_01723</name>
</gene>
<reference evidence="3 4" key="1">
    <citation type="submission" date="2016-11" db="EMBL/GenBank/DDBJ databases">
        <authorList>
            <person name="Jaros S."/>
            <person name="Januszkiewicz K."/>
            <person name="Wedrychowicz H."/>
        </authorList>
    </citation>
    <scope>NUCLEOTIDE SEQUENCE [LARGE SCALE GENOMIC DNA]</scope>
    <source>
        <strain evidence="3 4">DSM 3090</strain>
    </source>
</reference>
<dbReference type="InterPro" id="IPR002656">
    <property type="entry name" value="Acyl_transf_3_dom"/>
</dbReference>
<proteinExistence type="predicted"/>
<evidence type="ECO:0000256" key="1">
    <source>
        <dbReference type="SAM" id="Phobius"/>
    </source>
</evidence>
<feature type="transmembrane region" description="Helical" evidence="1">
    <location>
        <begin position="218"/>
        <end position="236"/>
    </location>
</feature>
<feature type="transmembrane region" description="Helical" evidence="1">
    <location>
        <begin position="80"/>
        <end position="100"/>
    </location>
</feature>
<organism evidence="3 4">
    <name type="scientific">Hathewaya proteolytica DSM 3090</name>
    <dbReference type="NCBI Taxonomy" id="1121331"/>
    <lineage>
        <taxon>Bacteria</taxon>
        <taxon>Bacillati</taxon>
        <taxon>Bacillota</taxon>
        <taxon>Clostridia</taxon>
        <taxon>Eubacteriales</taxon>
        <taxon>Clostridiaceae</taxon>
        <taxon>Hathewaya</taxon>
    </lineage>
</organism>
<sequence length="359" mass="42314">MTDKFTIKNNSRYDWVDVLKALGIIAIYYGHSIHPESRLHLFFFTYHVPLFFFASGFFAVKENNCVDKQGNMRRFVKKKFAQIMVPYFFFSIIFLLVYVIGKRPSVYNIMIMIKQVFFGIRNQLPADSLWFLPCIFVMSIIYEMLYRTFKTKGRVLFYSFVLFSMTQVFFPFNPLKSPRWILNFDSALYYLIYYSIGAYAFQYIKDMKYKDMDKKEKIYFFIITGMSLIITSIVYYKDPDKMLDDMFLGRFSRGMFVLIIALIMIYLNVILSHILKSVKFLRVIGSSTLILCGTEQLLKVFLTLVFIKININVTSNTYVMGAFFNFACFTVSYFVVIPIMSKVMGEISSKINRKMVNKI</sequence>
<dbReference type="OrthoDB" id="6623990at2"/>
<evidence type="ECO:0000259" key="2">
    <source>
        <dbReference type="Pfam" id="PF01757"/>
    </source>
</evidence>
<keyword evidence="4" id="KW-1185">Reference proteome</keyword>
<feature type="transmembrane region" description="Helical" evidence="1">
    <location>
        <begin position="187"/>
        <end position="206"/>
    </location>
</feature>
<keyword evidence="1" id="KW-1133">Transmembrane helix</keyword>
<dbReference type="PANTHER" id="PTHR37312:SF1">
    <property type="entry name" value="MEMBRANE-BOUND ACYLTRANSFERASE YKRP-RELATED"/>
    <property type="match status" value="1"/>
</dbReference>
<feature type="transmembrane region" description="Helical" evidence="1">
    <location>
        <begin position="128"/>
        <end position="146"/>
    </location>
</feature>
<evidence type="ECO:0000313" key="4">
    <source>
        <dbReference type="Proteomes" id="UP000183952"/>
    </source>
</evidence>
<feature type="transmembrane region" description="Helical" evidence="1">
    <location>
        <begin position="155"/>
        <end position="175"/>
    </location>
</feature>
<accession>A0A1M6PJA9</accession>
<dbReference type="Proteomes" id="UP000183952">
    <property type="component" value="Unassembled WGS sequence"/>
</dbReference>
<dbReference type="RefSeq" id="WP_072903690.1">
    <property type="nucleotide sequence ID" value="NZ_FRAD01000013.1"/>
</dbReference>
<keyword evidence="1" id="KW-0472">Membrane</keyword>